<evidence type="ECO:0000256" key="2">
    <source>
        <dbReference type="ARBA" id="ARBA00011534"/>
    </source>
</evidence>
<dbReference type="PROSITE" id="PS00109">
    <property type="entry name" value="PROTEIN_KINASE_TYR"/>
    <property type="match status" value="1"/>
</dbReference>
<sequence length="248" mass="28441">MDYGREAAAYQAIPLRFQGDIVPRYFGSWTFSLQSGRGASARKRPVRMILLELIHGETILDKIARAMRSAKWPDSLDFSALPPEKERLEILGRAVEAELALSWYAGVVHNDFAPRNIMVARNADDRPRVVLIDFNLARVARYMNPARQPPGTRDPTALPISPIERHWPGYDFTSRCEFAGWIPMSWHDNNDVSNARALEWLVARWKGSPKYQPLSDEFFEDETNEVLGENVQRYVALLKAEQAQYHKK</sequence>
<gene>
    <name evidence="11" type="ORF">C8A01DRAFT_40858</name>
</gene>
<dbReference type="SUPFAM" id="SSF56112">
    <property type="entry name" value="Protein kinase-like (PK-like)"/>
    <property type="match status" value="1"/>
</dbReference>
<dbReference type="AlphaFoldDB" id="A0AAN6P6J8"/>
<comment type="function">
    <text evidence="1">Component of the EKC/KEOPS complex that is required for the formation of a threonylcarbamoyl group on adenosine at position 37 (t(6)A37) in tRNAs that read codons beginning with adenine. The complex is probably involved in the transfer of the threonylcarbamoyl moiety of threonylcarbamoyl-AMP (TC-AMP) to the N6 group of A37. BUD32 has ATPase activity in the context of the EKC/KEOPS complex and likely plays a supporting role to the catalytic subunit KAE1. The EKC/KEOPS complex also promotes both telomere uncapping and telomere elongation. The complex is required for efficient recruitment of transcriptional coactivators.</text>
</comment>
<dbReference type="GO" id="GO:0004674">
    <property type="term" value="F:protein serine/threonine kinase activity"/>
    <property type="evidence" value="ECO:0007669"/>
    <property type="project" value="UniProtKB-EC"/>
</dbReference>
<evidence type="ECO:0000256" key="1">
    <source>
        <dbReference type="ARBA" id="ARBA00003747"/>
    </source>
</evidence>
<reference evidence="12" key="1">
    <citation type="journal article" date="2023" name="Mol. Phylogenet. Evol.">
        <title>Genome-scale phylogeny and comparative genomics of the fungal order Sordariales.</title>
        <authorList>
            <person name="Hensen N."/>
            <person name="Bonometti L."/>
            <person name="Westerberg I."/>
            <person name="Brannstrom I.O."/>
            <person name="Guillou S."/>
            <person name="Cros-Aarteil S."/>
            <person name="Calhoun S."/>
            <person name="Haridas S."/>
            <person name="Kuo A."/>
            <person name="Mondo S."/>
            <person name="Pangilinan J."/>
            <person name="Riley R."/>
            <person name="LaButti K."/>
            <person name="Andreopoulos B."/>
            <person name="Lipzen A."/>
            <person name="Chen C."/>
            <person name="Yan M."/>
            <person name="Daum C."/>
            <person name="Ng V."/>
            <person name="Clum A."/>
            <person name="Steindorff A."/>
            <person name="Ohm R.A."/>
            <person name="Martin F."/>
            <person name="Silar P."/>
            <person name="Natvig D.O."/>
            <person name="Lalanne C."/>
            <person name="Gautier V."/>
            <person name="Ament-Velasquez S.L."/>
            <person name="Kruys A."/>
            <person name="Hutchinson M.I."/>
            <person name="Powell A.J."/>
            <person name="Barry K."/>
            <person name="Miller A.N."/>
            <person name="Grigoriev I.V."/>
            <person name="Debuchy R."/>
            <person name="Gladieux P."/>
            <person name="Hiltunen Thoren M."/>
            <person name="Johannesson H."/>
        </authorList>
    </citation>
    <scope>NUCLEOTIDE SEQUENCE [LARGE SCALE GENOMIC DNA]</scope>
    <source>
        <strain evidence="12">CBS 284.82</strain>
    </source>
</reference>
<evidence type="ECO:0000259" key="10">
    <source>
        <dbReference type="PROSITE" id="PS50011"/>
    </source>
</evidence>
<feature type="domain" description="Protein kinase" evidence="10">
    <location>
        <begin position="1"/>
        <end position="248"/>
    </location>
</feature>
<organism evidence="11 12">
    <name type="scientific">Parachaetomium inaequale</name>
    <dbReference type="NCBI Taxonomy" id="2588326"/>
    <lineage>
        <taxon>Eukaryota</taxon>
        <taxon>Fungi</taxon>
        <taxon>Dikarya</taxon>
        <taxon>Ascomycota</taxon>
        <taxon>Pezizomycotina</taxon>
        <taxon>Sordariomycetes</taxon>
        <taxon>Sordariomycetidae</taxon>
        <taxon>Sordariales</taxon>
        <taxon>Chaetomiaceae</taxon>
        <taxon>Parachaetomium</taxon>
    </lineage>
</organism>
<comment type="subunit">
    <text evidence="2">Component of the EKC/KEOPS complex composed of at least BUD32, CGI121, GON7, KAE1 and PCC1; the whole complex dimerizes.</text>
</comment>
<evidence type="ECO:0000256" key="8">
    <source>
        <dbReference type="ARBA" id="ARBA00047899"/>
    </source>
</evidence>
<evidence type="ECO:0000256" key="4">
    <source>
        <dbReference type="ARBA" id="ARBA00013948"/>
    </source>
</evidence>
<evidence type="ECO:0000256" key="5">
    <source>
        <dbReference type="ARBA" id="ARBA00019973"/>
    </source>
</evidence>
<evidence type="ECO:0000313" key="12">
    <source>
        <dbReference type="Proteomes" id="UP001303115"/>
    </source>
</evidence>
<proteinExistence type="predicted"/>
<dbReference type="Proteomes" id="UP001303115">
    <property type="component" value="Unassembled WGS sequence"/>
</dbReference>
<accession>A0AAN6P6J8</accession>
<keyword evidence="12" id="KW-1185">Reference proteome</keyword>
<evidence type="ECO:0000256" key="3">
    <source>
        <dbReference type="ARBA" id="ARBA00012513"/>
    </source>
</evidence>
<dbReference type="InterPro" id="IPR000719">
    <property type="entry name" value="Prot_kinase_dom"/>
</dbReference>
<dbReference type="InterPro" id="IPR008266">
    <property type="entry name" value="Tyr_kinase_AS"/>
</dbReference>
<dbReference type="EMBL" id="MU854583">
    <property type="protein sequence ID" value="KAK4032688.1"/>
    <property type="molecule type" value="Genomic_DNA"/>
</dbReference>
<comment type="caution">
    <text evidence="11">The sequence shown here is derived from an EMBL/GenBank/DDBJ whole genome shotgun (WGS) entry which is preliminary data.</text>
</comment>
<name>A0AAN6P6J8_9PEZI</name>
<comment type="catalytic activity">
    <reaction evidence="9">
        <text>L-seryl-[protein] + ATP = O-phospho-L-seryl-[protein] + ADP + H(+)</text>
        <dbReference type="Rhea" id="RHEA:17989"/>
        <dbReference type="Rhea" id="RHEA-COMP:9863"/>
        <dbReference type="Rhea" id="RHEA-COMP:11604"/>
        <dbReference type="ChEBI" id="CHEBI:15378"/>
        <dbReference type="ChEBI" id="CHEBI:29999"/>
        <dbReference type="ChEBI" id="CHEBI:30616"/>
        <dbReference type="ChEBI" id="CHEBI:83421"/>
        <dbReference type="ChEBI" id="CHEBI:456216"/>
        <dbReference type="EC" id="2.7.11.1"/>
    </reaction>
</comment>
<dbReference type="Gene3D" id="1.10.510.10">
    <property type="entry name" value="Transferase(Phosphotransferase) domain 1"/>
    <property type="match status" value="1"/>
</dbReference>
<evidence type="ECO:0000256" key="6">
    <source>
        <dbReference type="ARBA" id="ARBA00030980"/>
    </source>
</evidence>
<dbReference type="PROSITE" id="PS50011">
    <property type="entry name" value="PROTEIN_KINASE_DOM"/>
    <property type="match status" value="1"/>
</dbReference>
<evidence type="ECO:0000256" key="9">
    <source>
        <dbReference type="ARBA" id="ARBA00048679"/>
    </source>
</evidence>
<evidence type="ECO:0000313" key="11">
    <source>
        <dbReference type="EMBL" id="KAK4032688.1"/>
    </source>
</evidence>
<comment type="catalytic activity">
    <reaction evidence="8">
        <text>L-threonyl-[protein] + ATP = O-phospho-L-threonyl-[protein] + ADP + H(+)</text>
        <dbReference type="Rhea" id="RHEA:46608"/>
        <dbReference type="Rhea" id="RHEA-COMP:11060"/>
        <dbReference type="Rhea" id="RHEA-COMP:11605"/>
        <dbReference type="ChEBI" id="CHEBI:15378"/>
        <dbReference type="ChEBI" id="CHEBI:30013"/>
        <dbReference type="ChEBI" id="CHEBI:30616"/>
        <dbReference type="ChEBI" id="CHEBI:61977"/>
        <dbReference type="ChEBI" id="CHEBI:456216"/>
        <dbReference type="EC" id="2.7.11.1"/>
    </reaction>
</comment>
<dbReference type="Pfam" id="PF17667">
    <property type="entry name" value="Pkinase_fungal"/>
    <property type="match status" value="1"/>
</dbReference>
<dbReference type="InterPro" id="IPR040976">
    <property type="entry name" value="Pkinase_fungal"/>
</dbReference>
<dbReference type="GO" id="GO:0005524">
    <property type="term" value="F:ATP binding"/>
    <property type="evidence" value="ECO:0007669"/>
    <property type="project" value="InterPro"/>
</dbReference>
<dbReference type="EC" id="2.7.11.1" evidence="3"/>
<dbReference type="InterPro" id="IPR011009">
    <property type="entry name" value="Kinase-like_dom_sf"/>
</dbReference>
<protein>
    <recommendedName>
        <fullName evidence="5">EKC/KEOPS complex subunit BUD32</fullName>
        <ecNumber evidence="3">2.7.11.1</ecNumber>
    </recommendedName>
    <alternativeName>
        <fullName evidence="6 7">Atypical Serine/threonine protein kinase BUD32</fullName>
    </alternativeName>
    <alternativeName>
        <fullName evidence="4">EKC/KEOPS complex subunit bud32</fullName>
    </alternativeName>
</protein>
<evidence type="ECO:0000256" key="7">
    <source>
        <dbReference type="ARBA" id="ARBA00033194"/>
    </source>
</evidence>